<evidence type="ECO:0000256" key="1">
    <source>
        <dbReference type="SAM" id="MobiDB-lite"/>
    </source>
</evidence>
<protein>
    <submittedName>
        <fullName evidence="3">WGS project CAEQ00000000 data, annotated contig 382</fullName>
    </submittedName>
</protein>
<keyword evidence="4" id="KW-1185">Reference proteome</keyword>
<evidence type="ECO:0000313" key="4">
    <source>
        <dbReference type="Proteomes" id="UP000000702"/>
    </source>
</evidence>
<feature type="region of interest" description="Disordered" evidence="1">
    <location>
        <begin position="132"/>
        <end position="159"/>
    </location>
</feature>
<evidence type="ECO:0000256" key="2">
    <source>
        <dbReference type="SAM" id="Phobius"/>
    </source>
</evidence>
<keyword evidence="2" id="KW-0812">Transmembrane</keyword>
<feature type="transmembrane region" description="Helical" evidence="2">
    <location>
        <begin position="33"/>
        <end position="56"/>
    </location>
</feature>
<dbReference type="VEuPathDB" id="TriTrypDB:TcIL3000_0_09970"/>
<feature type="transmembrane region" description="Helical" evidence="2">
    <location>
        <begin position="6"/>
        <end position="21"/>
    </location>
</feature>
<gene>
    <name evidence="3" type="ORF">TCIL3000_0_09970</name>
</gene>
<dbReference type="Proteomes" id="UP000000702">
    <property type="component" value="Unassembled WGS sequence"/>
</dbReference>
<dbReference type="EMBL" id="CAEQ01002139">
    <property type="protein sequence ID" value="CCD16026.1"/>
    <property type="molecule type" value="Genomic_DNA"/>
</dbReference>
<comment type="caution">
    <text evidence="3">The sequence shown here is derived from an EMBL/GenBank/DDBJ whole genome shotgun (WGS) entry which is preliminary data.</text>
</comment>
<accession>F9WFF8</accession>
<evidence type="ECO:0000313" key="3">
    <source>
        <dbReference type="EMBL" id="CCD16026.1"/>
    </source>
</evidence>
<reference evidence="4" key="1">
    <citation type="submission" date="2011-07" db="EMBL/GenBank/DDBJ databases">
        <title>Divergent evolution of antigenic variation in African trypanosomes.</title>
        <authorList>
            <person name="Jackson A.P."/>
            <person name="Berry A."/>
            <person name="Allison H.C."/>
            <person name="Burton P."/>
            <person name="Anderson J."/>
            <person name="Aslett M."/>
            <person name="Brown R."/>
            <person name="Corton N."/>
            <person name="Harris D."/>
            <person name="Hauser H."/>
            <person name="Gamble J."/>
            <person name="Gilderthorp R."/>
            <person name="McQuillan J."/>
            <person name="Quail M.A."/>
            <person name="Sanders M."/>
            <person name="Van Tonder A."/>
            <person name="Ginger M.L."/>
            <person name="Donelson J.E."/>
            <person name="Field M.C."/>
            <person name="Barry J.D."/>
            <person name="Berriman M."/>
            <person name="Hertz-Fowler C."/>
        </authorList>
    </citation>
    <scope>NUCLEOTIDE SEQUENCE [LARGE SCALE GENOMIC DNA]</scope>
    <source>
        <strain evidence="4">IL3000</strain>
    </source>
</reference>
<keyword evidence="2" id="KW-0472">Membrane</keyword>
<name>F9WFF8_TRYCI</name>
<dbReference type="AlphaFoldDB" id="F9WFF8"/>
<keyword evidence="2" id="KW-1133">Transmembrane helix</keyword>
<proteinExistence type="predicted"/>
<reference evidence="3 4" key="2">
    <citation type="journal article" date="2012" name="Proc. Natl. Acad. Sci. U.S.A.">
        <title>Antigenic diversity is generated by distinct evolutionary mechanisms in African trypanosome species.</title>
        <authorList>
            <person name="Jackson A.P."/>
            <person name="Berry A."/>
            <person name="Aslett M."/>
            <person name="Allison H.C."/>
            <person name="Burton P."/>
            <person name="Vavrova-Anderson J."/>
            <person name="Brown R."/>
            <person name="Browne H."/>
            <person name="Corton N."/>
            <person name="Hauser H."/>
            <person name="Gamble J."/>
            <person name="Gilderthorp R."/>
            <person name="Marcello L."/>
            <person name="McQuillan J."/>
            <person name="Otto T.D."/>
            <person name="Quail M.A."/>
            <person name="Sanders M.J."/>
            <person name="van Tonder A."/>
            <person name="Ginger M.L."/>
            <person name="Field M.C."/>
            <person name="Barry J.D."/>
            <person name="Hertz-Fowler C."/>
            <person name="Berriman M."/>
        </authorList>
    </citation>
    <scope>NUCLEOTIDE SEQUENCE [LARGE SCALE GENOMIC DNA]</scope>
    <source>
        <strain evidence="3 4">IL3000</strain>
    </source>
</reference>
<sequence length="190" mass="22082">MIAVQITFSSLSFFFLIFYMQRKEKKENFIAHFFFFSSLLFLVCSFFVFFSLFSFVTFPTHAAQHSEKYKKNYFAFPPPPHTQNTPQRLHRCTMESATRPARAHARTLNGGFFFSFKKRRKKNEGAIWPQMEKEKQTKKKTGTSGVLATGGKLTGTKQREKEKRTGVLQACWGVVYNCAAWHTRVCACRK</sequence>
<organism evidence="3 4">
    <name type="scientific">Trypanosoma congolense (strain IL3000)</name>
    <dbReference type="NCBI Taxonomy" id="1068625"/>
    <lineage>
        <taxon>Eukaryota</taxon>
        <taxon>Discoba</taxon>
        <taxon>Euglenozoa</taxon>
        <taxon>Kinetoplastea</taxon>
        <taxon>Metakinetoplastina</taxon>
        <taxon>Trypanosomatida</taxon>
        <taxon>Trypanosomatidae</taxon>
        <taxon>Trypanosoma</taxon>
        <taxon>Nannomonas</taxon>
    </lineage>
</organism>